<evidence type="ECO:0000313" key="2">
    <source>
        <dbReference type="EMBL" id="CAH0991779.1"/>
    </source>
</evidence>
<proteinExistence type="predicted"/>
<dbReference type="Pfam" id="PF20434">
    <property type="entry name" value="BD-FAE"/>
    <property type="match status" value="1"/>
</dbReference>
<dbReference type="Proteomes" id="UP000838100">
    <property type="component" value="Unassembled WGS sequence"/>
</dbReference>
<dbReference type="PROSITE" id="PS51257">
    <property type="entry name" value="PROKAR_LIPOPROTEIN"/>
    <property type="match status" value="1"/>
</dbReference>
<organism evidence="2 3">
    <name type="scientific">Sinobacterium norvegicum</name>
    <dbReference type="NCBI Taxonomy" id="1641715"/>
    <lineage>
        <taxon>Bacteria</taxon>
        <taxon>Pseudomonadati</taxon>
        <taxon>Pseudomonadota</taxon>
        <taxon>Gammaproteobacteria</taxon>
        <taxon>Cellvibrionales</taxon>
        <taxon>Spongiibacteraceae</taxon>
        <taxon>Sinobacterium</taxon>
    </lineage>
</organism>
<protein>
    <recommendedName>
        <fullName evidence="1">BD-FAE-like domain-containing protein</fullName>
    </recommendedName>
</protein>
<sequence length="383" mass="42362">MNMTRVEDRVFFMDKKYFLLITLFLISCGSGDYESSVSDSGYRLLSAVDFKPHGEIDNLEVASYSYASNDCPLELTALVYRNNAKPYVIVDGQKKWLSAVYIHGGGYVSGAPEAFENAYKSTFKYIVDQGYMFYSLSYRVSQARNPTTHAYHLLDDGSKCDVNNVEIHNDIYQGVSLMAQRHVGVPGVEELLAVKAVGFGISAGGHLAAYEGVHNQSYYRAVVAISPLLNMADLVNYLKSDNRQQAQYFSMGFDNAEAIDLIVGAYCGVKSVISEISVADLYDASINNHIAYSVPIYLLVGAQDNVLPPDHAVELCDRVAANEGVGKQMIEAVKGRKYYQCGSQHRLLLDENSGHNVPLPKQRLYDWFHPLGLPADILSLGRG</sequence>
<dbReference type="InterPro" id="IPR029058">
    <property type="entry name" value="AB_hydrolase_fold"/>
</dbReference>
<evidence type="ECO:0000259" key="1">
    <source>
        <dbReference type="Pfam" id="PF20434"/>
    </source>
</evidence>
<name>A0ABN8EKN9_9GAMM</name>
<gene>
    <name evidence="2" type="ORF">SIN8267_01893</name>
</gene>
<keyword evidence="3" id="KW-1185">Reference proteome</keyword>
<dbReference type="SUPFAM" id="SSF53474">
    <property type="entry name" value="alpha/beta-Hydrolases"/>
    <property type="match status" value="1"/>
</dbReference>
<dbReference type="Gene3D" id="3.40.50.1820">
    <property type="entry name" value="alpha/beta hydrolase"/>
    <property type="match status" value="1"/>
</dbReference>
<comment type="caution">
    <text evidence="2">The sequence shown here is derived from an EMBL/GenBank/DDBJ whole genome shotgun (WGS) entry which is preliminary data.</text>
</comment>
<dbReference type="InterPro" id="IPR049492">
    <property type="entry name" value="BD-FAE-like_dom"/>
</dbReference>
<accession>A0ABN8EKN9</accession>
<dbReference type="EMBL" id="CAKLPX010000002">
    <property type="protein sequence ID" value="CAH0991779.1"/>
    <property type="molecule type" value="Genomic_DNA"/>
</dbReference>
<dbReference type="RefSeq" id="WP_237444479.1">
    <property type="nucleotide sequence ID" value="NZ_CAKLPX010000002.1"/>
</dbReference>
<evidence type="ECO:0000313" key="3">
    <source>
        <dbReference type="Proteomes" id="UP000838100"/>
    </source>
</evidence>
<feature type="domain" description="BD-FAE-like" evidence="1">
    <location>
        <begin position="96"/>
        <end position="144"/>
    </location>
</feature>
<reference evidence="2" key="1">
    <citation type="submission" date="2021-12" db="EMBL/GenBank/DDBJ databases">
        <authorList>
            <person name="Rodrigo-Torres L."/>
            <person name="Arahal R. D."/>
            <person name="Lucena T."/>
        </authorList>
    </citation>
    <scope>NUCLEOTIDE SEQUENCE</scope>
    <source>
        <strain evidence="2">CECT 8267</strain>
    </source>
</reference>